<protein>
    <submittedName>
        <fullName evidence="3">Hemolysin activation/secretion protein</fullName>
    </submittedName>
</protein>
<gene>
    <name evidence="3" type="ORF">HNR38_001198</name>
</gene>
<accession>A0A840UHV1</accession>
<dbReference type="Pfam" id="PF03865">
    <property type="entry name" value="ShlB"/>
    <property type="match status" value="1"/>
</dbReference>
<evidence type="ECO:0000259" key="2">
    <source>
        <dbReference type="Pfam" id="PF03865"/>
    </source>
</evidence>
<evidence type="ECO:0000313" key="3">
    <source>
        <dbReference type="EMBL" id="MBB5320726.1"/>
    </source>
</evidence>
<feature type="region of interest" description="Disordered" evidence="1">
    <location>
        <begin position="1"/>
        <end position="22"/>
    </location>
</feature>
<name>A0A840UHV1_9GAMM</name>
<dbReference type="RefSeq" id="WP_183700754.1">
    <property type="nucleotide sequence ID" value="NZ_JACHFE010000002.1"/>
</dbReference>
<feature type="domain" description="Haemolysin activator HlyB C-terminal" evidence="2">
    <location>
        <begin position="8"/>
        <end position="221"/>
    </location>
</feature>
<dbReference type="InterPro" id="IPR005565">
    <property type="entry name" value="Hemolysn_activator_HlyB_C"/>
</dbReference>
<evidence type="ECO:0000256" key="1">
    <source>
        <dbReference type="SAM" id="MobiDB-lite"/>
    </source>
</evidence>
<dbReference type="AlphaFoldDB" id="A0A840UHV1"/>
<sequence>MSEAHDVAVNYQDSASRRQEDESKSLELDYSLAMAGGRFHLSLGGSEYSTVVLGDEDRFDTESDNRTLSFSGARPMGAWRGIDVETAFQYSTFTSRNYRESAWVSDTSHELANFGVYCSSEQALKGGFVWQGDLGVLGGIENREFSGPDEESLTDTEYYKINLAASLRRSVFDWNVGLDGRYQIAPDDLASSEYVVLAGPSMMQGFNGQSMSANEGGWIRMKARSPAYASLFGNAVNSYLVVSFLKGWAASEATRDGPRFEASAGEVALRFRGRRFYADLSVGRVLTVSGAALQRPSNPDISLSMSLGI</sequence>
<reference evidence="3 4" key="1">
    <citation type="submission" date="2020-08" db="EMBL/GenBank/DDBJ databases">
        <title>Genomic Encyclopedia of Type Strains, Phase IV (KMG-IV): sequencing the most valuable type-strain genomes for metagenomic binning, comparative biology and taxonomic classification.</title>
        <authorList>
            <person name="Goeker M."/>
        </authorList>
    </citation>
    <scope>NUCLEOTIDE SEQUENCE [LARGE SCALE GENOMIC DNA]</scope>
    <source>
        <strain evidence="3 4">DSM 22359</strain>
    </source>
</reference>
<proteinExistence type="predicted"/>
<dbReference type="Gene3D" id="2.40.160.50">
    <property type="entry name" value="membrane protein fhac: a member of the omp85/tpsb transporter family"/>
    <property type="match status" value="1"/>
</dbReference>
<keyword evidence="4" id="KW-1185">Reference proteome</keyword>
<dbReference type="EMBL" id="JACHFE010000002">
    <property type="protein sequence ID" value="MBB5320726.1"/>
    <property type="molecule type" value="Genomic_DNA"/>
</dbReference>
<comment type="caution">
    <text evidence="3">The sequence shown here is derived from an EMBL/GenBank/DDBJ whole genome shotgun (WGS) entry which is preliminary data.</text>
</comment>
<dbReference type="Proteomes" id="UP000591735">
    <property type="component" value="Unassembled WGS sequence"/>
</dbReference>
<organism evidence="3 4">
    <name type="scientific">Marinobacter oulmenensis</name>
    <dbReference type="NCBI Taxonomy" id="643747"/>
    <lineage>
        <taxon>Bacteria</taxon>
        <taxon>Pseudomonadati</taxon>
        <taxon>Pseudomonadota</taxon>
        <taxon>Gammaproteobacteria</taxon>
        <taxon>Pseudomonadales</taxon>
        <taxon>Marinobacteraceae</taxon>
        <taxon>Marinobacter</taxon>
    </lineage>
</organism>
<evidence type="ECO:0000313" key="4">
    <source>
        <dbReference type="Proteomes" id="UP000591735"/>
    </source>
</evidence>